<reference evidence="3" key="2">
    <citation type="submission" date="2015-01" db="EMBL/GenBank/DDBJ databases">
        <title>Evolutionary Origins and Diversification of the Mycorrhizal Mutualists.</title>
        <authorList>
            <consortium name="DOE Joint Genome Institute"/>
            <consortium name="Mycorrhizal Genomics Consortium"/>
            <person name="Kohler A."/>
            <person name="Kuo A."/>
            <person name="Nagy L.G."/>
            <person name="Floudas D."/>
            <person name="Copeland A."/>
            <person name="Barry K.W."/>
            <person name="Cichocki N."/>
            <person name="Veneault-Fourrey C."/>
            <person name="LaButti K."/>
            <person name="Lindquist E.A."/>
            <person name="Lipzen A."/>
            <person name="Lundell T."/>
            <person name="Morin E."/>
            <person name="Murat C."/>
            <person name="Riley R."/>
            <person name="Ohm R."/>
            <person name="Sun H."/>
            <person name="Tunlid A."/>
            <person name="Henrissat B."/>
            <person name="Grigoriev I.V."/>
            <person name="Hibbett D.S."/>
            <person name="Martin F."/>
        </authorList>
    </citation>
    <scope>NUCLEOTIDE SEQUENCE [LARGE SCALE GENOMIC DNA]</scope>
    <source>
        <strain evidence="3">441</strain>
    </source>
</reference>
<accession>A0A0C9YZH9</accession>
<dbReference type="Proteomes" id="UP000054018">
    <property type="component" value="Unassembled WGS sequence"/>
</dbReference>
<keyword evidence="3" id="KW-1185">Reference proteome</keyword>
<dbReference type="EMBL" id="KN834007">
    <property type="protein sequence ID" value="KIK13258.1"/>
    <property type="molecule type" value="Genomic_DNA"/>
</dbReference>
<dbReference type="AlphaFoldDB" id="A0A0C9YZH9"/>
<protein>
    <submittedName>
        <fullName evidence="2">Uncharacterized protein</fullName>
    </submittedName>
</protein>
<evidence type="ECO:0000313" key="3">
    <source>
        <dbReference type="Proteomes" id="UP000054018"/>
    </source>
</evidence>
<name>A0A0C9YZH9_9AGAM</name>
<dbReference type="HOGENOM" id="CLU_2216206_0_0_1"/>
<feature type="non-terminal residue" evidence="2">
    <location>
        <position position="1"/>
    </location>
</feature>
<evidence type="ECO:0000313" key="2">
    <source>
        <dbReference type="EMBL" id="KIK13258.1"/>
    </source>
</evidence>
<feature type="non-terminal residue" evidence="2">
    <location>
        <position position="109"/>
    </location>
</feature>
<evidence type="ECO:0000256" key="1">
    <source>
        <dbReference type="SAM" id="MobiDB-lite"/>
    </source>
</evidence>
<reference evidence="2 3" key="1">
    <citation type="submission" date="2014-04" db="EMBL/GenBank/DDBJ databases">
        <authorList>
            <consortium name="DOE Joint Genome Institute"/>
            <person name="Kuo A."/>
            <person name="Kohler A."/>
            <person name="Costa M.D."/>
            <person name="Nagy L.G."/>
            <person name="Floudas D."/>
            <person name="Copeland A."/>
            <person name="Barry K.W."/>
            <person name="Cichocki N."/>
            <person name="Veneault-Fourrey C."/>
            <person name="LaButti K."/>
            <person name="Lindquist E.A."/>
            <person name="Lipzen A."/>
            <person name="Lundell T."/>
            <person name="Morin E."/>
            <person name="Murat C."/>
            <person name="Sun H."/>
            <person name="Tunlid A."/>
            <person name="Henrissat B."/>
            <person name="Grigoriev I.V."/>
            <person name="Hibbett D.S."/>
            <person name="Martin F."/>
            <person name="Nordberg H.P."/>
            <person name="Cantor M.N."/>
            <person name="Hua S.X."/>
        </authorList>
    </citation>
    <scope>NUCLEOTIDE SEQUENCE [LARGE SCALE GENOMIC DNA]</scope>
    <source>
        <strain evidence="2 3">441</strain>
    </source>
</reference>
<organism evidence="2 3">
    <name type="scientific">Pisolithus microcarpus 441</name>
    <dbReference type="NCBI Taxonomy" id="765257"/>
    <lineage>
        <taxon>Eukaryota</taxon>
        <taxon>Fungi</taxon>
        <taxon>Dikarya</taxon>
        <taxon>Basidiomycota</taxon>
        <taxon>Agaricomycotina</taxon>
        <taxon>Agaricomycetes</taxon>
        <taxon>Agaricomycetidae</taxon>
        <taxon>Boletales</taxon>
        <taxon>Sclerodermatineae</taxon>
        <taxon>Pisolithaceae</taxon>
        <taxon>Pisolithus</taxon>
    </lineage>
</organism>
<sequence length="109" mass="12391">SAPPFSAAPFTVQCILACETKQKHEHRLFQDITAHYSPSASQSFRYKQRRASVLMEESINHWRSLPGMVLQGTRTYNSIGRSFSRTNSAIEKPANHEELHTSLGSQCRR</sequence>
<gene>
    <name evidence="2" type="ORF">PISMIDRAFT_688883</name>
</gene>
<proteinExistence type="predicted"/>
<feature type="region of interest" description="Disordered" evidence="1">
    <location>
        <begin position="87"/>
        <end position="109"/>
    </location>
</feature>